<reference evidence="2" key="1">
    <citation type="submission" date="2021-04" db="EMBL/GenBank/DDBJ databases">
        <title>Draft Genome Sequence of Pandoravirus japonicus, Isolated from the Sabaishi River of Niigata, Japan.</title>
        <authorList>
            <person name="Hosokawa N."/>
            <person name="Takahashi H."/>
            <person name="Aoki K."/>
            <person name="Takemura M."/>
        </authorList>
    </citation>
    <scope>NUCLEOTIDE SEQUENCE</scope>
</reference>
<protein>
    <submittedName>
        <fullName evidence="2">Uncharacterized protein</fullName>
    </submittedName>
</protein>
<evidence type="ECO:0000256" key="1">
    <source>
        <dbReference type="SAM" id="Phobius"/>
    </source>
</evidence>
<keyword evidence="1" id="KW-1133">Transmembrane helix</keyword>
<name>A0A811BRB5_9VIRU</name>
<keyword evidence="1" id="KW-0472">Membrane</keyword>
<feature type="transmembrane region" description="Helical" evidence="1">
    <location>
        <begin position="102"/>
        <end position="120"/>
    </location>
</feature>
<dbReference type="EMBL" id="LC625835">
    <property type="protein sequence ID" value="BCU03586.1"/>
    <property type="molecule type" value="Genomic_DNA"/>
</dbReference>
<organism evidence="2 3">
    <name type="scientific">Pandoravirus japonicus</name>
    <dbReference type="NCBI Taxonomy" id="2823154"/>
    <lineage>
        <taxon>Viruses</taxon>
        <taxon>Pandoravirus</taxon>
    </lineage>
</organism>
<keyword evidence="1" id="KW-0812">Transmembrane</keyword>
<evidence type="ECO:0000313" key="3">
    <source>
        <dbReference type="Proteomes" id="UP001253637"/>
    </source>
</evidence>
<evidence type="ECO:0000313" key="2">
    <source>
        <dbReference type="EMBL" id="BCU03586.1"/>
    </source>
</evidence>
<accession>A0A811BRB5</accession>
<sequence length="205" mass="20214">MASASRPALCARRIVARDAPSAAACSRSAAAAARISGTRALCAAKASRRAAIAASSWASASASGVDGSLGSGGALRFLPAAADPPLGGGRARPVARAPATPAVIPIVVVVAVVVCAHARLPPSCRSRPKGAASFGTCARGFFLQPAVTARPLAGIASLGPALPVGGACSFLSFCARALQDRSRDGNDDGYRGSGNAVKIGARVRA</sequence>
<proteinExistence type="predicted"/>
<dbReference type="Proteomes" id="UP001253637">
    <property type="component" value="Segment"/>
</dbReference>